<dbReference type="InterPro" id="IPR056146">
    <property type="entry name" value="DUF7729"/>
</dbReference>
<protein>
    <recommendedName>
        <fullName evidence="2">DUF7729 domain-containing protein</fullName>
    </recommendedName>
</protein>
<sequence>MASGMIVDTTLVIPRSTTTTVDEHAAETLVLDNRMPVLKNGDWTFLSHDEVVELRKRDGGDDTAVATAHETTTVNTKTTLHKADTTTTTTAKPETTTGTTKGSGTTTTKTTKTASASPLPSFFDSSLASNFSTDSACPAFINAFLTNPTFKKCYPFSLLLQGSRSFFNAEKSLVSITQVLDATCAANATFCTTYLSQLATNLTDSANCGADYKLGNSIVVQAYLGMIAYQPLYAASCLTDPDTGAYCYANAITNLTTTANVYFYYLPLNNTLPTSGSEPSCNWCLQQTMGVFWSSSADRKRPIANTYLSAANQVDTICGPSFVNDTLPVAITSGAMSSLRQGLSLHWLAPSIFLSMAAHFILF</sequence>
<dbReference type="Proteomes" id="UP001642406">
    <property type="component" value="Unassembled WGS sequence"/>
</dbReference>
<dbReference type="PANTHER" id="PTHR39460:SF1">
    <property type="entry name" value="C6 TRANSCRIPTION FACTOR"/>
    <property type="match status" value="1"/>
</dbReference>
<name>A0ABP0B3H7_9PEZI</name>
<evidence type="ECO:0000256" key="1">
    <source>
        <dbReference type="SAM" id="MobiDB-lite"/>
    </source>
</evidence>
<proteinExistence type="predicted"/>
<keyword evidence="4" id="KW-1185">Reference proteome</keyword>
<feature type="compositionally biased region" description="Low complexity" evidence="1">
    <location>
        <begin position="85"/>
        <end position="112"/>
    </location>
</feature>
<feature type="region of interest" description="Disordered" evidence="1">
    <location>
        <begin position="82"/>
        <end position="112"/>
    </location>
</feature>
<evidence type="ECO:0000313" key="3">
    <source>
        <dbReference type="EMBL" id="CAK7214123.1"/>
    </source>
</evidence>
<dbReference type="Pfam" id="PF24855">
    <property type="entry name" value="DUF7729"/>
    <property type="match status" value="1"/>
</dbReference>
<dbReference type="PANTHER" id="PTHR39460">
    <property type="entry name" value="EXPRESSED PROTEIN"/>
    <property type="match status" value="1"/>
</dbReference>
<comment type="caution">
    <text evidence="3">The sequence shown here is derived from an EMBL/GenBank/DDBJ whole genome shotgun (WGS) entry which is preliminary data.</text>
</comment>
<evidence type="ECO:0000259" key="2">
    <source>
        <dbReference type="Pfam" id="PF24855"/>
    </source>
</evidence>
<reference evidence="3 4" key="1">
    <citation type="submission" date="2024-01" db="EMBL/GenBank/DDBJ databases">
        <authorList>
            <person name="Allen C."/>
            <person name="Tagirdzhanova G."/>
        </authorList>
    </citation>
    <scope>NUCLEOTIDE SEQUENCE [LARGE SCALE GENOMIC DNA]</scope>
</reference>
<dbReference type="EMBL" id="CAWUHC010000011">
    <property type="protein sequence ID" value="CAK7214123.1"/>
    <property type="molecule type" value="Genomic_DNA"/>
</dbReference>
<evidence type="ECO:0000313" key="4">
    <source>
        <dbReference type="Proteomes" id="UP001642406"/>
    </source>
</evidence>
<organism evidence="3 4">
    <name type="scientific">Sporothrix bragantina</name>
    <dbReference type="NCBI Taxonomy" id="671064"/>
    <lineage>
        <taxon>Eukaryota</taxon>
        <taxon>Fungi</taxon>
        <taxon>Dikarya</taxon>
        <taxon>Ascomycota</taxon>
        <taxon>Pezizomycotina</taxon>
        <taxon>Sordariomycetes</taxon>
        <taxon>Sordariomycetidae</taxon>
        <taxon>Ophiostomatales</taxon>
        <taxon>Ophiostomataceae</taxon>
        <taxon>Sporothrix</taxon>
    </lineage>
</organism>
<accession>A0ABP0B3H7</accession>
<gene>
    <name evidence="3" type="ORF">SBRCBS47491_002042</name>
</gene>
<feature type="domain" description="DUF7729" evidence="2">
    <location>
        <begin position="118"/>
        <end position="326"/>
    </location>
</feature>